<accession>A0A5D3AWS2</accession>
<proteinExistence type="predicted"/>
<feature type="region of interest" description="Disordered" evidence="1">
    <location>
        <begin position="128"/>
        <end position="206"/>
    </location>
</feature>
<evidence type="ECO:0000313" key="3">
    <source>
        <dbReference type="Proteomes" id="UP000322245"/>
    </source>
</evidence>
<dbReference type="AlphaFoldDB" id="A0A5D3AWS2"/>
<feature type="compositionally biased region" description="Polar residues" evidence="1">
    <location>
        <begin position="160"/>
        <end position="172"/>
    </location>
</feature>
<protein>
    <submittedName>
        <fullName evidence="2">Uncharacterized protein</fullName>
    </submittedName>
</protein>
<reference evidence="2 3" key="1">
    <citation type="submission" date="2017-05" db="EMBL/GenBank/DDBJ databases">
        <title>The Genome Sequence of Tsuchiyaea wingfieldii DSM 27421.</title>
        <authorList>
            <person name="Cuomo C."/>
            <person name="Passer A."/>
            <person name="Billmyre B."/>
            <person name="Heitman J."/>
        </authorList>
    </citation>
    <scope>NUCLEOTIDE SEQUENCE [LARGE SCALE GENOMIC DNA]</scope>
    <source>
        <strain evidence="2 3">DSM 27421</strain>
    </source>
</reference>
<comment type="caution">
    <text evidence="2">The sequence shown here is derived from an EMBL/GenBank/DDBJ whole genome shotgun (WGS) entry which is preliminary data.</text>
</comment>
<evidence type="ECO:0000313" key="2">
    <source>
        <dbReference type="EMBL" id="TYJ54306.1"/>
    </source>
</evidence>
<organism evidence="2 3">
    <name type="scientific">Cryptococcus floricola</name>
    <dbReference type="NCBI Taxonomy" id="2591691"/>
    <lineage>
        <taxon>Eukaryota</taxon>
        <taxon>Fungi</taxon>
        <taxon>Dikarya</taxon>
        <taxon>Basidiomycota</taxon>
        <taxon>Agaricomycotina</taxon>
        <taxon>Tremellomycetes</taxon>
        <taxon>Tremellales</taxon>
        <taxon>Cryptococcaceae</taxon>
        <taxon>Cryptococcus</taxon>
    </lineage>
</organism>
<keyword evidence="3" id="KW-1185">Reference proteome</keyword>
<dbReference type="Proteomes" id="UP000322245">
    <property type="component" value="Unassembled WGS sequence"/>
</dbReference>
<sequence>MSNHEDAQPQEDSSFPYPESRLDHPSHKRTKTVSPLGLQTAAAALPPMSAPQSPFYPSMPSAGSPLPGGPPGPYDAAFSTHPSPSSPYIQHHPSPFPPHAAMYSPFPGSHLAAPGALDIHSFSPHTYPTGGAAGPSDYRSFSAPVGRHHPAPPSTSASSGENTNSPSPSFESANIDPGLRMSHAGKAPGMTMNKGKHKGTPGPKARIPRDAKVMIAEHIIAKGVAMANVDELSRLTGLTRQQIKSQLVDNRQNVRKQLVEAIRSLQ</sequence>
<dbReference type="EMBL" id="NIDF01000064">
    <property type="protein sequence ID" value="TYJ54306.1"/>
    <property type="molecule type" value="Genomic_DNA"/>
</dbReference>
<gene>
    <name evidence="2" type="ORF">B9479_005065</name>
</gene>
<evidence type="ECO:0000256" key="1">
    <source>
        <dbReference type="SAM" id="MobiDB-lite"/>
    </source>
</evidence>
<name>A0A5D3AWS2_9TREE</name>
<feature type="region of interest" description="Disordered" evidence="1">
    <location>
        <begin position="1"/>
        <end position="101"/>
    </location>
</feature>